<name>G0UJV0_TRYCI</name>
<accession>G0UJV0</accession>
<dbReference type="EMBL" id="HE575316">
    <property type="protein sequence ID" value="CCC89655.1"/>
    <property type="molecule type" value="Genomic_DNA"/>
</dbReference>
<sequence length="148" mass="16924">MWKSNVIFKIHSFNEASCTTGTKREGRTFARSLSHPTHTSLTTFVHSTSIYENVRTIHNEKECYATLYLLIYFVSLQLSPQNESECTQHKKGNNAVSGERSVVFGSAYLIFPSAPPTYFGKAYRQTKTGTTKHQNFSFFPFPFLVLFF</sequence>
<organism evidence="1">
    <name type="scientific">Trypanosoma congolense (strain IL3000)</name>
    <dbReference type="NCBI Taxonomy" id="1068625"/>
    <lineage>
        <taxon>Eukaryota</taxon>
        <taxon>Discoba</taxon>
        <taxon>Euglenozoa</taxon>
        <taxon>Kinetoplastea</taxon>
        <taxon>Metakinetoplastina</taxon>
        <taxon>Trypanosomatida</taxon>
        <taxon>Trypanosomatidae</taxon>
        <taxon>Trypanosoma</taxon>
        <taxon>Nannomonas</taxon>
    </lineage>
</organism>
<gene>
    <name evidence="1" type="ORF">TCIL3000_3_760</name>
</gene>
<dbReference type="VEuPathDB" id="TriTrypDB:TcIL3000_3_760"/>
<reference evidence="1" key="1">
    <citation type="journal article" date="2012" name="Proc. Natl. Acad. Sci. U.S.A.">
        <title>Antigenic diversity is generated by distinct evolutionary mechanisms in African trypanosome species.</title>
        <authorList>
            <person name="Jackson A.P."/>
            <person name="Berry A."/>
            <person name="Aslett M."/>
            <person name="Allison H.C."/>
            <person name="Burton P."/>
            <person name="Vavrova-Anderson J."/>
            <person name="Brown R."/>
            <person name="Browne H."/>
            <person name="Corton N."/>
            <person name="Hauser H."/>
            <person name="Gamble J."/>
            <person name="Gilderthorp R."/>
            <person name="Marcello L."/>
            <person name="McQuillan J."/>
            <person name="Otto T.D."/>
            <person name="Quail M.A."/>
            <person name="Sanders M.J."/>
            <person name="van Tonder A."/>
            <person name="Ginger M.L."/>
            <person name="Field M.C."/>
            <person name="Barry J.D."/>
            <person name="Hertz-Fowler C."/>
            <person name="Berriman M."/>
        </authorList>
    </citation>
    <scope>NUCLEOTIDE SEQUENCE</scope>
    <source>
        <strain evidence="1">IL3000</strain>
    </source>
</reference>
<dbReference type="AlphaFoldDB" id="G0UJV0"/>
<evidence type="ECO:0000313" key="1">
    <source>
        <dbReference type="EMBL" id="CCC89655.1"/>
    </source>
</evidence>
<protein>
    <submittedName>
        <fullName evidence="1">Uncharacterized protein TCIL3000_3_760</fullName>
    </submittedName>
</protein>
<proteinExistence type="predicted"/>